<dbReference type="Proteomes" id="UP001597510">
    <property type="component" value="Unassembled WGS sequence"/>
</dbReference>
<keyword evidence="3" id="KW-1185">Reference proteome</keyword>
<evidence type="ECO:0000313" key="3">
    <source>
        <dbReference type="Proteomes" id="UP001597510"/>
    </source>
</evidence>
<gene>
    <name evidence="2" type="ORF">ACFSR2_07595</name>
</gene>
<feature type="signal peptide" evidence="1">
    <location>
        <begin position="1"/>
        <end position="21"/>
    </location>
</feature>
<protein>
    <submittedName>
        <fullName evidence="2">Carboxypeptidase-like regulatory domain-containing protein</fullName>
    </submittedName>
</protein>
<sequence>MKSKILLAILFTLIFSPTTFSQNPTKESISVKGIIIQQENNLPLSYVSIGVLNKSIGTLTDTLGNFSFQVSQQNLADTLQISLVGYFPKKIVVKNFIERKENTIRLSIKIIELAEVSIIKSKTNTETIGRQSNAKFIQVSIHNKKSVEETIGSEMGMRFKTKNTNTSLKDFSFNLSGNNFNYIKYRINIYAVKDNMPDTLIYNKQIFKTVDNFKTGWIKVDLEPYHIQVPQDFIVTVQWVESRMDKKESPITLLPVAKTFFSKNCYARIASQDKWKRLGMNLSSFVTLSY</sequence>
<comment type="caution">
    <text evidence="2">The sequence shown here is derived from an EMBL/GenBank/DDBJ whole genome shotgun (WGS) entry which is preliminary data.</text>
</comment>
<feature type="chain" id="PRO_5046833839" evidence="1">
    <location>
        <begin position="22"/>
        <end position="290"/>
    </location>
</feature>
<dbReference type="EMBL" id="JBHULC010000008">
    <property type="protein sequence ID" value="MFD2520739.1"/>
    <property type="molecule type" value="Genomic_DNA"/>
</dbReference>
<proteinExistence type="predicted"/>
<name>A0ABW5J3Z0_9BACT</name>
<dbReference type="SUPFAM" id="SSF49464">
    <property type="entry name" value="Carboxypeptidase regulatory domain-like"/>
    <property type="match status" value="1"/>
</dbReference>
<keyword evidence="1" id="KW-0732">Signal</keyword>
<accession>A0ABW5J3Z0</accession>
<organism evidence="2 3">
    <name type="scientific">Emticicia soli</name>
    <dbReference type="NCBI Taxonomy" id="2027878"/>
    <lineage>
        <taxon>Bacteria</taxon>
        <taxon>Pseudomonadati</taxon>
        <taxon>Bacteroidota</taxon>
        <taxon>Cytophagia</taxon>
        <taxon>Cytophagales</taxon>
        <taxon>Leadbetterellaceae</taxon>
        <taxon>Emticicia</taxon>
    </lineage>
</organism>
<dbReference type="InterPro" id="IPR008969">
    <property type="entry name" value="CarboxyPept-like_regulatory"/>
</dbReference>
<evidence type="ECO:0000256" key="1">
    <source>
        <dbReference type="SAM" id="SignalP"/>
    </source>
</evidence>
<dbReference type="Gene3D" id="2.60.40.1120">
    <property type="entry name" value="Carboxypeptidase-like, regulatory domain"/>
    <property type="match status" value="1"/>
</dbReference>
<evidence type="ECO:0000313" key="2">
    <source>
        <dbReference type="EMBL" id="MFD2520739.1"/>
    </source>
</evidence>
<dbReference type="RefSeq" id="WP_340235260.1">
    <property type="nucleotide sequence ID" value="NZ_JBBEWC010000003.1"/>
</dbReference>
<dbReference type="Pfam" id="PF13715">
    <property type="entry name" value="CarbopepD_reg_2"/>
    <property type="match status" value="1"/>
</dbReference>
<reference evidence="3" key="1">
    <citation type="journal article" date="2019" name="Int. J. Syst. Evol. Microbiol.">
        <title>The Global Catalogue of Microorganisms (GCM) 10K type strain sequencing project: providing services to taxonomists for standard genome sequencing and annotation.</title>
        <authorList>
            <consortium name="The Broad Institute Genomics Platform"/>
            <consortium name="The Broad Institute Genome Sequencing Center for Infectious Disease"/>
            <person name="Wu L."/>
            <person name="Ma J."/>
        </authorList>
    </citation>
    <scope>NUCLEOTIDE SEQUENCE [LARGE SCALE GENOMIC DNA]</scope>
    <source>
        <strain evidence="3">KCTC 52344</strain>
    </source>
</reference>